<accession>A0A6G1IT74</accession>
<feature type="transmembrane region" description="Helical" evidence="2">
    <location>
        <begin position="250"/>
        <end position="271"/>
    </location>
</feature>
<feature type="transmembrane region" description="Helical" evidence="2">
    <location>
        <begin position="423"/>
        <end position="445"/>
    </location>
</feature>
<keyword evidence="2" id="KW-1133">Transmembrane helix</keyword>
<feature type="transmembrane region" description="Helical" evidence="2">
    <location>
        <begin position="632"/>
        <end position="654"/>
    </location>
</feature>
<feature type="region of interest" description="Disordered" evidence="1">
    <location>
        <begin position="32"/>
        <end position="93"/>
    </location>
</feature>
<feature type="transmembrane region" description="Helical" evidence="2">
    <location>
        <begin position="139"/>
        <end position="162"/>
    </location>
</feature>
<feature type="compositionally biased region" description="Basic and acidic residues" evidence="1">
    <location>
        <begin position="82"/>
        <end position="93"/>
    </location>
</feature>
<feature type="transmembrane region" description="Helical" evidence="2">
    <location>
        <begin position="546"/>
        <end position="569"/>
    </location>
</feature>
<feature type="transmembrane region" description="Helical" evidence="2">
    <location>
        <begin position="746"/>
        <end position="766"/>
    </location>
</feature>
<dbReference type="AlphaFoldDB" id="A0A6G1IT74"/>
<reference evidence="4" key="1">
    <citation type="journal article" date="2020" name="Stud. Mycol.">
        <title>101 Dothideomycetes genomes: a test case for predicting lifestyles and emergence of pathogens.</title>
        <authorList>
            <person name="Haridas S."/>
            <person name="Albert R."/>
            <person name="Binder M."/>
            <person name="Bloem J."/>
            <person name="Labutti K."/>
            <person name="Salamov A."/>
            <person name="Andreopoulos B."/>
            <person name="Baker S."/>
            <person name="Barry K."/>
            <person name="Bills G."/>
            <person name="Bluhm B."/>
            <person name="Cannon C."/>
            <person name="Castanera R."/>
            <person name="Culley D."/>
            <person name="Daum C."/>
            <person name="Ezra D."/>
            <person name="Gonzalez J."/>
            <person name="Henrissat B."/>
            <person name="Kuo A."/>
            <person name="Liang C."/>
            <person name="Lipzen A."/>
            <person name="Lutzoni F."/>
            <person name="Magnuson J."/>
            <person name="Mondo S."/>
            <person name="Nolan M."/>
            <person name="Ohm R."/>
            <person name="Pangilinan J."/>
            <person name="Park H.-J."/>
            <person name="Ramirez L."/>
            <person name="Alfaro M."/>
            <person name="Sun H."/>
            <person name="Tritt A."/>
            <person name="Yoshinaga Y."/>
            <person name="Zwiers L.-H."/>
            <person name="Turgeon B."/>
            <person name="Goodwin S."/>
            <person name="Spatafora J."/>
            <person name="Crous P."/>
            <person name="Grigoriev I."/>
        </authorList>
    </citation>
    <scope>NUCLEOTIDE SEQUENCE</scope>
    <source>
        <strain evidence="4">CBS 122367</strain>
    </source>
</reference>
<gene>
    <name evidence="4" type="ORF">K458DRAFT_444963</name>
</gene>
<feature type="domain" description="DUF6536" evidence="3">
    <location>
        <begin position="138"/>
        <end position="277"/>
    </location>
</feature>
<proteinExistence type="predicted"/>
<organism evidence="4 5">
    <name type="scientific">Lentithecium fluviatile CBS 122367</name>
    <dbReference type="NCBI Taxonomy" id="1168545"/>
    <lineage>
        <taxon>Eukaryota</taxon>
        <taxon>Fungi</taxon>
        <taxon>Dikarya</taxon>
        <taxon>Ascomycota</taxon>
        <taxon>Pezizomycotina</taxon>
        <taxon>Dothideomycetes</taxon>
        <taxon>Pleosporomycetidae</taxon>
        <taxon>Pleosporales</taxon>
        <taxon>Massarineae</taxon>
        <taxon>Lentitheciaceae</taxon>
        <taxon>Lentithecium</taxon>
    </lineage>
</organism>
<evidence type="ECO:0000259" key="3">
    <source>
        <dbReference type="Pfam" id="PF20163"/>
    </source>
</evidence>
<name>A0A6G1IT74_9PLEO</name>
<dbReference type="Proteomes" id="UP000799291">
    <property type="component" value="Unassembled WGS sequence"/>
</dbReference>
<dbReference type="OrthoDB" id="5429634at2759"/>
<feature type="transmembrane region" description="Helical" evidence="2">
    <location>
        <begin position="182"/>
        <end position="201"/>
    </location>
</feature>
<evidence type="ECO:0000256" key="1">
    <source>
        <dbReference type="SAM" id="MobiDB-lite"/>
    </source>
</evidence>
<evidence type="ECO:0000256" key="2">
    <source>
        <dbReference type="SAM" id="Phobius"/>
    </source>
</evidence>
<feature type="compositionally biased region" description="Low complexity" evidence="1">
    <location>
        <begin position="67"/>
        <end position="80"/>
    </location>
</feature>
<keyword evidence="5" id="KW-1185">Reference proteome</keyword>
<feature type="compositionally biased region" description="Polar residues" evidence="1">
    <location>
        <begin position="32"/>
        <end position="60"/>
    </location>
</feature>
<sequence length="874" mass="97361">MAGTYNYDRLPAIEETQDIAEYIDTAWHTPESENAQNSSAMLRNPSSDSASPNYSTVQRNETADHASLNSSNSYNSSSNSIDKTKNGWEKDVNRIRRKPLPRYMQSSVRNHPAADIEPTRIGRGVWKDQFLVDRSLRGMALLTTLFAIAMLTVVCVYAKAFGARANKFSSSIGGQTMNCNDVTHTNTVLLLAINVAATMLLGMSNTYQQLVTSLKVGDLKHMLEKFGDSRVGTNSPFNINHKQSGKKKSWAAWLLLVVTSLPIHFLANSLIGPSYIFEPPQTVEYQEVGYNETSSSSNSYYSNQAPIYSNSFICWSAFKSGRAHIAEAKILLLQDSEDALGSPVSGSSYTKIIVRYARENCSGLANTTTDVRALEFDALSANNVTASGYIRFQEGGCTVDGSVKCTLSDPVPAKCRLNVRLNAAFVLTVALIIKAVYMVTVNIVARGHFKRSLLTFGDVIVASASNPELRIQGECMVNAGETYRRRNTHTCHKHCKNPDESKTGDEIAHCQKCKKYNDTNRFHNESQPTISTKIKRTLISNLGNTALTQMCIMLFCCIVLMAGSLAVAVPLGMSMSSINEQCDFEASYGYYYDSSCKMSKAQRVAMQSGGWGGFNSSIRVAELPPDELKNEFISFCISNGAQFIYSLLYLLLIYNITLVSQEKDWGTLEHRRKRLRCTIVKGPSFKEDYLLQLPKKILFPVMTYSIVTHWMLGEALQTQEAVWMDNSPEINRHVEHSKYMITYAAYPLWVATGLILLMTTLCWWAFTYRREGFIPQMFGSIRTLCSATSQLDDFPENGIMWGDLGMGKLYRHAGLSPEEVMKIVPYELYAGMCGDEEENVVRRVSGHGMEGENLPLLWRGKGSDAGTGIREEED</sequence>
<dbReference type="Pfam" id="PF20163">
    <property type="entry name" value="DUF6536"/>
    <property type="match status" value="1"/>
</dbReference>
<evidence type="ECO:0000313" key="4">
    <source>
        <dbReference type="EMBL" id="KAF2681141.1"/>
    </source>
</evidence>
<dbReference type="PANTHER" id="PTHR35395:SF1">
    <property type="entry name" value="DUF6536 DOMAIN-CONTAINING PROTEIN"/>
    <property type="match status" value="1"/>
</dbReference>
<keyword evidence="2" id="KW-0472">Membrane</keyword>
<dbReference type="InterPro" id="IPR046623">
    <property type="entry name" value="DUF6536"/>
</dbReference>
<dbReference type="PANTHER" id="PTHR35395">
    <property type="entry name" value="DUF6536 DOMAIN-CONTAINING PROTEIN"/>
    <property type="match status" value="1"/>
</dbReference>
<evidence type="ECO:0000313" key="5">
    <source>
        <dbReference type="Proteomes" id="UP000799291"/>
    </source>
</evidence>
<keyword evidence="2" id="KW-0812">Transmembrane</keyword>
<dbReference type="EMBL" id="MU005593">
    <property type="protein sequence ID" value="KAF2681141.1"/>
    <property type="molecule type" value="Genomic_DNA"/>
</dbReference>
<protein>
    <recommendedName>
        <fullName evidence="3">DUF6536 domain-containing protein</fullName>
    </recommendedName>
</protein>